<comment type="caution">
    <text evidence="2">The sequence shown here is derived from an EMBL/GenBank/DDBJ whole genome shotgun (WGS) entry which is preliminary data.</text>
</comment>
<name>A0ABQ3VNN6_9CHLR</name>
<organism evidence="2 3">
    <name type="scientific">Dictyobacter formicarum</name>
    <dbReference type="NCBI Taxonomy" id="2778368"/>
    <lineage>
        <taxon>Bacteria</taxon>
        <taxon>Bacillati</taxon>
        <taxon>Chloroflexota</taxon>
        <taxon>Ktedonobacteria</taxon>
        <taxon>Ktedonobacterales</taxon>
        <taxon>Dictyobacteraceae</taxon>
        <taxon>Dictyobacter</taxon>
    </lineage>
</organism>
<proteinExistence type="predicted"/>
<evidence type="ECO:0000313" key="3">
    <source>
        <dbReference type="Proteomes" id="UP000635565"/>
    </source>
</evidence>
<dbReference type="Proteomes" id="UP000635565">
    <property type="component" value="Unassembled WGS sequence"/>
</dbReference>
<evidence type="ECO:0000313" key="2">
    <source>
        <dbReference type="EMBL" id="GHO86988.1"/>
    </source>
</evidence>
<accession>A0ABQ3VNN6</accession>
<dbReference type="RefSeq" id="WP_201364595.1">
    <property type="nucleotide sequence ID" value="NZ_BNJJ01000015.1"/>
</dbReference>
<dbReference type="InterPro" id="IPR035923">
    <property type="entry name" value="TT1751-like_sf"/>
</dbReference>
<keyword evidence="3" id="KW-1185">Reference proteome</keyword>
<dbReference type="SUPFAM" id="SSF103247">
    <property type="entry name" value="TT1751-like"/>
    <property type="match status" value="1"/>
</dbReference>
<dbReference type="Pfam" id="PF03625">
    <property type="entry name" value="DUF302"/>
    <property type="match status" value="1"/>
</dbReference>
<sequence>MSLSEQQVLVEHVVVETTQSYERVIEAFEDQIGRKGHEAYQRVFTSSRTSEEFAQGIEQLLGASGFMEFFALDHGAWFSRLVHPLKAKLYIIGNPLIAQHFEKYSAEAGLYVPIRVQVYENARGNTCLSYDRPSSLLRVCAVTEEEFVQTAADLDQKVAHLVQKAASQIGSP</sequence>
<dbReference type="EMBL" id="BNJJ01000015">
    <property type="protein sequence ID" value="GHO86988.1"/>
    <property type="molecule type" value="Genomic_DNA"/>
</dbReference>
<evidence type="ECO:0000259" key="1">
    <source>
        <dbReference type="Pfam" id="PF03625"/>
    </source>
</evidence>
<protein>
    <recommendedName>
        <fullName evidence="1">DUF302 domain-containing protein</fullName>
    </recommendedName>
</protein>
<reference evidence="2 3" key="1">
    <citation type="journal article" date="2021" name="Int. J. Syst. Evol. Microbiol.">
        <title>Reticulibacter mediterranei gen. nov., sp. nov., within the new family Reticulibacteraceae fam. nov., and Ktedonospora formicarum gen. nov., sp. nov., Ktedonobacter robiniae sp. nov., Dictyobacter formicarum sp. nov. and Dictyobacter arantiisoli sp. nov., belonging to the class Ktedonobacteria.</title>
        <authorList>
            <person name="Yabe S."/>
            <person name="Zheng Y."/>
            <person name="Wang C.M."/>
            <person name="Sakai Y."/>
            <person name="Abe K."/>
            <person name="Yokota A."/>
            <person name="Donadio S."/>
            <person name="Cavaletti L."/>
            <person name="Monciardini P."/>
        </authorList>
    </citation>
    <scope>NUCLEOTIDE SEQUENCE [LARGE SCALE GENOMIC DNA]</scope>
    <source>
        <strain evidence="2 3">SOSP1-9</strain>
    </source>
</reference>
<dbReference type="Gene3D" id="3.30.310.70">
    <property type="entry name" value="TT1751-like domain"/>
    <property type="match status" value="1"/>
</dbReference>
<feature type="domain" description="DUF302" evidence="1">
    <location>
        <begin position="72"/>
        <end position="133"/>
    </location>
</feature>
<dbReference type="CDD" id="cd14797">
    <property type="entry name" value="DUF302"/>
    <property type="match status" value="1"/>
</dbReference>
<dbReference type="InterPro" id="IPR005180">
    <property type="entry name" value="DUF302"/>
</dbReference>
<gene>
    <name evidence="2" type="ORF">KSZ_49940</name>
</gene>